<feature type="domain" description="Mechanosensitive ion channel MscS" evidence="9">
    <location>
        <begin position="396"/>
        <end position="461"/>
    </location>
</feature>
<dbReference type="RefSeq" id="WP_330482212.1">
    <property type="nucleotide sequence ID" value="NZ_JAZBJZ010000008.1"/>
</dbReference>
<sequence>MLKTKRLLTSLLTCCFALLLAVSAVSAVGAEPAPSLENDTNPFLPTIQNGSMVYAPVKVDGHVLFLVAAEASNGQGMTQGSMSPIETRAQAIEKTLYKTIDRGFNAEMLKVSNKVENKHADILLSDGKEYDNLSLLVYSEMDARISGYTLQEASGYVAYIIYKALLRAQMERQSTYLWQQGLVSTGILSIAICISLFLRFFQKRLTVRWRSLQARQKDEMQKLLSVRNAVDSEDEDSDTSTFVNVMMSQQMVFDRILNRYDLYRHLLQLGHVLVWLIGIAWIVGLFPYTRWLQVFAIQQPILLGVFLGTNLAIKYSEVLIDRLLAKWTTRESLTPEATQRWSLRVSSFSPILKLIVAILLMGLALLYVLYSFGIPLAPVLAGAGILGFAISLGSQTLVKDLIGGALILIEDQYAIGDVVNLNHVFGRVENMNLRITSLRSDEGSVIIIPNSDIRIVQNLSKDWSRVKLPIYIDYNTDIDDACSALQSVIDDIKKDEFWGSQIVEAEIRGMDAIDAGGFTIGVRFETKPGVHRKLIKEYRRRMKLAFDRAGIKLGSPVTTIQSKSEPVMT</sequence>
<dbReference type="PANTHER" id="PTHR30460">
    <property type="entry name" value="MODERATE CONDUCTANCE MECHANOSENSITIVE CHANNEL YBIO"/>
    <property type="match status" value="1"/>
</dbReference>
<feature type="transmembrane region" description="Helical" evidence="7">
    <location>
        <begin position="351"/>
        <end position="370"/>
    </location>
</feature>
<feature type="transmembrane region" description="Helical" evidence="7">
    <location>
        <begin position="266"/>
        <end position="286"/>
    </location>
</feature>
<dbReference type="Gene3D" id="1.10.287.1260">
    <property type="match status" value="1"/>
</dbReference>
<evidence type="ECO:0000256" key="4">
    <source>
        <dbReference type="ARBA" id="ARBA00022692"/>
    </source>
</evidence>
<name>A0AAW9PUG5_9CYAN</name>
<dbReference type="EMBL" id="JAZBJZ010000008">
    <property type="protein sequence ID" value="MEE3715788.1"/>
    <property type="molecule type" value="Genomic_DNA"/>
</dbReference>
<accession>A0AAW9PUG5</accession>
<feature type="signal peptide" evidence="8">
    <location>
        <begin position="1"/>
        <end position="26"/>
    </location>
</feature>
<dbReference type="SUPFAM" id="SSF82861">
    <property type="entry name" value="Mechanosensitive channel protein MscS (YggB), transmembrane region"/>
    <property type="match status" value="1"/>
</dbReference>
<dbReference type="Pfam" id="PF21082">
    <property type="entry name" value="MS_channel_3rd"/>
    <property type="match status" value="1"/>
</dbReference>
<comment type="similarity">
    <text evidence="2">Belongs to the MscS (TC 1.A.23) family.</text>
</comment>
<dbReference type="SUPFAM" id="SSF82689">
    <property type="entry name" value="Mechanosensitive channel protein MscS (YggB), C-terminal domain"/>
    <property type="match status" value="1"/>
</dbReference>
<dbReference type="InterPro" id="IPR006685">
    <property type="entry name" value="MscS_channel_2nd"/>
</dbReference>
<comment type="caution">
    <text evidence="11">The sequence shown here is derived from an EMBL/GenBank/DDBJ whole genome shotgun (WGS) entry which is preliminary data.</text>
</comment>
<feature type="transmembrane region" description="Helical" evidence="7">
    <location>
        <begin position="376"/>
        <end position="398"/>
    </location>
</feature>
<dbReference type="Gene3D" id="3.30.70.100">
    <property type="match status" value="1"/>
</dbReference>
<dbReference type="GO" id="GO:0005886">
    <property type="term" value="C:plasma membrane"/>
    <property type="evidence" value="ECO:0007669"/>
    <property type="project" value="UniProtKB-SubCell"/>
</dbReference>
<keyword evidence="12" id="KW-1185">Reference proteome</keyword>
<dbReference type="PANTHER" id="PTHR30460:SF0">
    <property type="entry name" value="MODERATE CONDUCTANCE MECHANOSENSITIVE CHANNEL YBIO"/>
    <property type="match status" value="1"/>
</dbReference>
<organism evidence="11 12">
    <name type="scientific">Tumidithrix elongata BACA0141</name>
    <dbReference type="NCBI Taxonomy" id="2716417"/>
    <lineage>
        <taxon>Bacteria</taxon>
        <taxon>Bacillati</taxon>
        <taxon>Cyanobacteriota</taxon>
        <taxon>Cyanophyceae</taxon>
        <taxon>Pseudanabaenales</taxon>
        <taxon>Pseudanabaenaceae</taxon>
        <taxon>Tumidithrix</taxon>
        <taxon>Tumidithrix elongata</taxon>
    </lineage>
</organism>
<evidence type="ECO:0000259" key="10">
    <source>
        <dbReference type="Pfam" id="PF21082"/>
    </source>
</evidence>
<feature type="transmembrane region" description="Helical" evidence="7">
    <location>
        <begin position="292"/>
        <end position="313"/>
    </location>
</feature>
<proteinExistence type="inferred from homology"/>
<keyword evidence="5 7" id="KW-1133">Transmembrane helix</keyword>
<keyword evidence="4 7" id="KW-0812">Transmembrane</keyword>
<reference evidence="11" key="1">
    <citation type="submission" date="2024-01" db="EMBL/GenBank/DDBJ databases">
        <title>Bank of Algae and Cyanobacteria of the Azores (BACA) strain genomes.</title>
        <authorList>
            <person name="Luz R."/>
            <person name="Cordeiro R."/>
            <person name="Fonseca A."/>
            <person name="Goncalves V."/>
        </authorList>
    </citation>
    <scope>NUCLEOTIDE SEQUENCE</scope>
    <source>
        <strain evidence="11">BACA0141</strain>
    </source>
</reference>
<evidence type="ECO:0000256" key="6">
    <source>
        <dbReference type="ARBA" id="ARBA00023136"/>
    </source>
</evidence>
<feature type="transmembrane region" description="Helical" evidence="7">
    <location>
        <begin position="177"/>
        <end position="201"/>
    </location>
</feature>
<evidence type="ECO:0000313" key="11">
    <source>
        <dbReference type="EMBL" id="MEE3715788.1"/>
    </source>
</evidence>
<dbReference type="InterPro" id="IPR011066">
    <property type="entry name" value="MscS_channel_C_sf"/>
</dbReference>
<comment type="subcellular location">
    <subcellularLocation>
        <location evidence="1">Cell membrane</location>
        <topology evidence="1">Multi-pass membrane protein</topology>
    </subcellularLocation>
</comment>
<dbReference type="AlphaFoldDB" id="A0AAW9PUG5"/>
<feature type="domain" description="Mechanosensitive ion channel MscS C-terminal" evidence="10">
    <location>
        <begin position="466"/>
        <end position="552"/>
    </location>
</feature>
<evidence type="ECO:0000256" key="3">
    <source>
        <dbReference type="ARBA" id="ARBA00022475"/>
    </source>
</evidence>
<keyword evidence="8" id="KW-0732">Signal</keyword>
<dbReference type="InterPro" id="IPR049278">
    <property type="entry name" value="MS_channel_C"/>
</dbReference>
<dbReference type="GO" id="GO:0008381">
    <property type="term" value="F:mechanosensitive monoatomic ion channel activity"/>
    <property type="evidence" value="ECO:0007669"/>
    <property type="project" value="InterPro"/>
</dbReference>
<protein>
    <submittedName>
        <fullName evidence="11">Mechanosensitive ion channel domain-containing protein</fullName>
    </submittedName>
</protein>
<keyword evidence="3" id="KW-1003">Cell membrane</keyword>
<dbReference type="InterPro" id="IPR010920">
    <property type="entry name" value="LSM_dom_sf"/>
</dbReference>
<evidence type="ECO:0000256" key="5">
    <source>
        <dbReference type="ARBA" id="ARBA00022989"/>
    </source>
</evidence>
<evidence type="ECO:0000313" key="12">
    <source>
        <dbReference type="Proteomes" id="UP001333818"/>
    </source>
</evidence>
<gene>
    <name evidence="11" type="ORF">V2H45_03390</name>
</gene>
<evidence type="ECO:0000256" key="1">
    <source>
        <dbReference type="ARBA" id="ARBA00004651"/>
    </source>
</evidence>
<dbReference type="SUPFAM" id="SSF50182">
    <property type="entry name" value="Sm-like ribonucleoproteins"/>
    <property type="match status" value="1"/>
</dbReference>
<evidence type="ECO:0000256" key="2">
    <source>
        <dbReference type="ARBA" id="ARBA00008017"/>
    </source>
</evidence>
<dbReference type="InterPro" id="IPR045276">
    <property type="entry name" value="YbiO_bact"/>
</dbReference>
<evidence type="ECO:0000259" key="9">
    <source>
        <dbReference type="Pfam" id="PF00924"/>
    </source>
</evidence>
<evidence type="ECO:0000256" key="8">
    <source>
        <dbReference type="SAM" id="SignalP"/>
    </source>
</evidence>
<dbReference type="Pfam" id="PF00924">
    <property type="entry name" value="MS_channel_2nd"/>
    <property type="match status" value="1"/>
</dbReference>
<dbReference type="Proteomes" id="UP001333818">
    <property type="component" value="Unassembled WGS sequence"/>
</dbReference>
<evidence type="ECO:0000256" key="7">
    <source>
        <dbReference type="SAM" id="Phobius"/>
    </source>
</evidence>
<dbReference type="InterPro" id="IPR023408">
    <property type="entry name" value="MscS_beta-dom_sf"/>
</dbReference>
<keyword evidence="6 7" id="KW-0472">Membrane</keyword>
<feature type="chain" id="PRO_5043993044" evidence="8">
    <location>
        <begin position="27"/>
        <end position="569"/>
    </location>
</feature>
<dbReference type="InterPro" id="IPR011014">
    <property type="entry name" value="MscS_channel_TM-2"/>
</dbReference>
<dbReference type="Gene3D" id="2.30.30.60">
    <property type="match status" value="1"/>
</dbReference>